<gene>
    <name evidence="1" type="ORF">F3W84_10005</name>
</gene>
<dbReference type="RefSeq" id="WP_151093180.1">
    <property type="nucleotide sequence ID" value="NZ_JBLZNM010000006.1"/>
</dbReference>
<dbReference type="AlphaFoldDB" id="A0A5N1JZI8"/>
<sequence>MPENLVAKLEDLIATEPPFIHLAKPRHHDRYLALFDGNGAVEPEFGLIYELPHSHRYQSNAHLISNDSEEGRNLILFWAVDGGP</sequence>
<reference evidence="1 2" key="1">
    <citation type="submission" date="2019-09" db="EMBL/GenBank/DDBJ databases">
        <title>Biological control of the noxious weed angled onion (Allium triquetrum) thwarted by endophytic bacteria in Victoria, Australia.</title>
        <authorList>
            <person name="Tehranchian P."/>
            <person name="Adair R.J."/>
            <person name="Van T.H."/>
            <person name="Morrison P.D."/>
            <person name="Williams H."/>
            <person name="Lawrie A.C."/>
        </authorList>
    </citation>
    <scope>NUCLEOTIDE SEQUENCE [LARGE SCALE GENOMIC DNA]</scope>
    <source>
        <strain evidence="1 2">RPTAtOch1</strain>
    </source>
</reference>
<evidence type="ECO:0000313" key="1">
    <source>
        <dbReference type="EMBL" id="KAA9368669.1"/>
    </source>
</evidence>
<comment type="caution">
    <text evidence="1">The sequence shown here is derived from an EMBL/GenBank/DDBJ whole genome shotgun (WGS) entry which is preliminary data.</text>
</comment>
<dbReference type="Proteomes" id="UP000327108">
    <property type="component" value="Unassembled WGS sequence"/>
</dbReference>
<protein>
    <submittedName>
        <fullName evidence="1">Uncharacterized protein</fullName>
    </submittedName>
</protein>
<evidence type="ECO:0000313" key="2">
    <source>
        <dbReference type="Proteomes" id="UP000327108"/>
    </source>
</evidence>
<dbReference type="EMBL" id="VYXQ01000007">
    <property type="protein sequence ID" value="KAA9368669.1"/>
    <property type="molecule type" value="Genomic_DNA"/>
</dbReference>
<keyword evidence="2" id="KW-1185">Reference proteome</keyword>
<accession>A0A5N1JZI8</accession>
<proteinExistence type="predicted"/>
<name>A0A5N1JZI8_9HYPH</name>
<organism evidence="1 2">
    <name type="scientific">Ochrobactrum quorumnocens</name>
    <dbReference type="NCBI Taxonomy" id="271865"/>
    <lineage>
        <taxon>Bacteria</taxon>
        <taxon>Pseudomonadati</taxon>
        <taxon>Pseudomonadota</taxon>
        <taxon>Alphaproteobacteria</taxon>
        <taxon>Hyphomicrobiales</taxon>
        <taxon>Brucellaceae</taxon>
        <taxon>Brucella/Ochrobactrum group</taxon>
        <taxon>Ochrobactrum</taxon>
    </lineage>
</organism>